<feature type="domain" description="C2 DOCK-type" evidence="5">
    <location>
        <begin position="250"/>
        <end position="383"/>
    </location>
</feature>
<dbReference type="SUPFAM" id="SSF48371">
    <property type="entry name" value="ARM repeat"/>
    <property type="match status" value="1"/>
</dbReference>
<evidence type="ECO:0000256" key="4">
    <source>
        <dbReference type="PROSITE-ProRule" id="PRU00983"/>
    </source>
</evidence>
<comment type="similarity">
    <text evidence="4">Belongs to the DOCK family.</text>
</comment>
<comment type="subcellular location">
    <subcellularLocation>
        <location evidence="1">Cytoplasm</location>
    </subcellularLocation>
</comment>
<evidence type="ECO:0000256" key="1">
    <source>
        <dbReference type="ARBA" id="ARBA00004496"/>
    </source>
</evidence>
<keyword evidence="7" id="KW-1185">Reference proteome</keyword>
<evidence type="ECO:0000313" key="7">
    <source>
        <dbReference type="Proteomes" id="UP001162164"/>
    </source>
</evidence>
<organism evidence="6 7">
    <name type="scientific">Molorchus minor</name>
    <dbReference type="NCBI Taxonomy" id="1323400"/>
    <lineage>
        <taxon>Eukaryota</taxon>
        <taxon>Metazoa</taxon>
        <taxon>Ecdysozoa</taxon>
        <taxon>Arthropoda</taxon>
        <taxon>Hexapoda</taxon>
        <taxon>Insecta</taxon>
        <taxon>Pterygota</taxon>
        <taxon>Neoptera</taxon>
        <taxon>Endopterygota</taxon>
        <taxon>Coleoptera</taxon>
        <taxon>Polyphaga</taxon>
        <taxon>Cucujiformia</taxon>
        <taxon>Chrysomeloidea</taxon>
        <taxon>Cerambycidae</taxon>
        <taxon>Lamiinae</taxon>
        <taxon>Monochamini</taxon>
        <taxon>Molorchus</taxon>
    </lineage>
</organism>
<evidence type="ECO:0000256" key="3">
    <source>
        <dbReference type="ARBA" id="ARBA00022553"/>
    </source>
</evidence>
<dbReference type="PANTHER" id="PTHR45653:SF10">
    <property type="entry name" value="MYOBLAST CITY, ISOFORM B"/>
    <property type="match status" value="1"/>
</dbReference>
<keyword evidence="2" id="KW-0963">Cytoplasm</keyword>
<dbReference type="Pfam" id="PF16172">
    <property type="entry name" value="DOCK_N"/>
    <property type="match status" value="1"/>
</dbReference>
<keyword evidence="3" id="KW-0597">Phosphoprotein</keyword>
<dbReference type="EMBL" id="JAPWTJ010001249">
    <property type="protein sequence ID" value="KAJ8973038.1"/>
    <property type="molecule type" value="Genomic_DNA"/>
</dbReference>
<evidence type="ECO:0000313" key="6">
    <source>
        <dbReference type="EMBL" id="KAJ8973038.1"/>
    </source>
</evidence>
<dbReference type="Pfam" id="PF14429">
    <property type="entry name" value="DOCK-C2"/>
    <property type="match status" value="1"/>
</dbReference>
<dbReference type="InterPro" id="IPR016024">
    <property type="entry name" value="ARM-type_fold"/>
</dbReference>
<name>A0ABQ9J4S6_9CUCU</name>
<proteinExistence type="inferred from homology"/>
<dbReference type="PANTHER" id="PTHR45653">
    <property type="entry name" value="DEDICATOR OF CYTOKINESIS"/>
    <property type="match status" value="1"/>
</dbReference>
<dbReference type="InterPro" id="IPR032376">
    <property type="entry name" value="DOCK_N"/>
</dbReference>
<accession>A0ABQ9J4S6</accession>
<reference evidence="6" key="1">
    <citation type="journal article" date="2023" name="Insect Mol. Biol.">
        <title>Genome sequencing provides insights into the evolution of gene families encoding plant cell wall-degrading enzymes in longhorned beetles.</title>
        <authorList>
            <person name="Shin N.R."/>
            <person name="Okamura Y."/>
            <person name="Kirsch R."/>
            <person name="Pauchet Y."/>
        </authorList>
    </citation>
    <scope>NUCLEOTIDE SEQUENCE</scope>
    <source>
        <strain evidence="6">MMC_N1</strain>
    </source>
</reference>
<gene>
    <name evidence="6" type="ORF">NQ317_017984</name>
</gene>
<evidence type="ECO:0000256" key="2">
    <source>
        <dbReference type="ARBA" id="ARBA00022490"/>
    </source>
</evidence>
<dbReference type="InterPro" id="IPR035892">
    <property type="entry name" value="C2_domain_sf"/>
</dbReference>
<dbReference type="InterPro" id="IPR056372">
    <property type="entry name" value="TPR_DOCK"/>
</dbReference>
<comment type="caution">
    <text evidence="6">The sequence shown here is derived from an EMBL/GenBank/DDBJ whole genome shotgun (WGS) entry which is preliminary data.</text>
</comment>
<dbReference type="Gene3D" id="2.60.40.150">
    <property type="entry name" value="C2 domain"/>
    <property type="match status" value="1"/>
</dbReference>
<dbReference type="Pfam" id="PF23554">
    <property type="entry name" value="TPR_DOCK"/>
    <property type="match status" value="1"/>
</dbReference>
<protein>
    <recommendedName>
        <fullName evidence="5">C2 DOCK-type domain-containing protein</fullName>
    </recommendedName>
</protein>
<dbReference type="PROSITE" id="PS51650">
    <property type="entry name" value="C2_DOCK"/>
    <property type="match status" value="1"/>
</dbReference>
<sequence length="763" mass="88114">MKNQIYDLLTHRITRQSAEEIDIGNKILGLDLVVRYKDGNLIIQIVLPEIKEVLPKTAIQQYSNIFLVAVRNFTCKMSEDAELLMTLYDGKEFKAITESYVVRWTKEGLMSDLDQMYNLLSYVYILKNAFFLVFLDLGKKDLEREKIFLVCHVIRVGAMDTKELDHRRSSVSVVTKKNLNENMREALWIWKLLRGDLKQVRRKSHLVLGNVSVARKMGFPEVILPRRRPCSDLYLTLIGGEFNKGNKGVISLGGGLQPIDEYRSVIYYHEDKPQWYETFKVAIPIEDILLNTDLPMRQKDKNEKPFAMSYVKLMQENGTTLPDAKHNLVVYKIDHKKFDDGSLDYFKLPSTTNELKDNLKEKPQVPGLSISNKDSFCISSNICSTKLTQNVDLLGLLNWASHKETLTESLKALMKVDGEEVVKFLQDILDALFNILMDNPNTDTYDTLVFECLLHIISLVSNDWKYQHFEPVLDLYIKESFSATLAYKKLISVLKAIVNRAGEINSNAKENLVFKTMKSLQYVIRFVSRSRILYMELHPQIDPEDDFDERLRDLLDNIISMMSSNKDGLLREQGACLKYLPSTIPDILLVFDHRELSTILCDMFNNIPIGRLTKQKMMTVNEIVHSKLFLYPECRRILLPIITHQVKVLFEAKEEGLLLRQDGRRQNRSVAKVAQLLGTTQHCVNQHVGYPEEVELCIKIMSDIMELLFRKDIGPTFNDITEIIQTDLRTIIQSHIKMERDNPHAIVDFQEKNALILCNCCKL</sequence>
<dbReference type="Proteomes" id="UP001162164">
    <property type="component" value="Unassembled WGS sequence"/>
</dbReference>
<dbReference type="InterPro" id="IPR027007">
    <property type="entry name" value="C2_DOCK-type_domain"/>
</dbReference>
<dbReference type="InterPro" id="IPR026791">
    <property type="entry name" value="DOCK"/>
</dbReference>
<evidence type="ECO:0000259" key="5">
    <source>
        <dbReference type="PROSITE" id="PS51650"/>
    </source>
</evidence>